<dbReference type="PROSITE" id="PS52016">
    <property type="entry name" value="TONB_DEPENDENT_REC_3"/>
    <property type="match status" value="1"/>
</dbReference>
<dbReference type="RefSeq" id="WP_073402673.1">
    <property type="nucleotide sequence ID" value="NZ_FQTV01000012.1"/>
</dbReference>
<evidence type="ECO:0000259" key="8">
    <source>
        <dbReference type="Pfam" id="PF07715"/>
    </source>
</evidence>
<evidence type="ECO:0000313" key="9">
    <source>
        <dbReference type="EMBL" id="SHF70816.1"/>
    </source>
</evidence>
<dbReference type="Gene3D" id="2.40.170.20">
    <property type="entry name" value="TonB-dependent receptor, beta-barrel domain"/>
    <property type="match status" value="1"/>
</dbReference>
<dbReference type="OrthoDB" id="9768177at2"/>
<dbReference type="InterPro" id="IPR036942">
    <property type="entry name" value="Beta-barrel_TonB_sf"/>
</dbReference>
<protein>
    <submittedName>
        <fullName evidence="9">TonB-linked outer membrane protein, SusC/RagA family</fullName>
    </submittedName>
</protein>
<keyword evidence="3 7" id="KW-1134">Transmembrane beta strand</keyword>
<dbReference type="SUPFAM" id="SSF49464">
    <property type="entry name" value="Carboxypeptidase regulatory domain-like"/>
    <property type="match status" value="1"/>
</dbReference>
<evidence type="ECO:0000256" key="4">
    <source>
        <dbReference type="ARBA" id="ARBA00022692"/>
    </source>
</evidence>
<dbReference type="InterPro" id="IPR023996">
    <property type="entry name" value="TonB-dep_OMP_SusC/RagA"/>
</dbReference>
<evidence type="ECO:0000256" key="7">
    <source>
        <dbReference type="PROSITE-ProRule" id="PRU01360"/>
    </source>
</evidence>
<dbReference type="Pfam" id="PF13715">
    <property type="entry name" value="CarbopepD_reg_2"/>
    <property type="match status" value="1"/>
</dbReference>
<gene>
    <name evidence="9" type="ORF">SAMN05444405_11286</name>
</gene>
<evidence type="ECO:0000256" key="2">
    <source>
        <dbReference type="ARBA" id="ARBA00022448"/>
    </source>
</evidence>
<dbReference type="InterPro" id="IPR039426">
    <property type="entry name" value="TonB-dep_rcpt-like"/>
</dbReference>
<accession>A0A1M5DV64</accession>
<dbReference type="Gene3D" id="2.170.130.10">
    <property type="entry name" value="TonB-dependent receptor, plug domain"/>
    <property type="match status" value="1"/>
</dbReference>
<dbReference type="InterPro" id="IPR012910">
    <property type="entry name" value="Plug_dom"/>
</dbReference>
<comment type="similarity">
    <text evidence="7">Belongs to the TonB-dependent receptor family.</text>
</comment>
<name>A0A1M5DV64_9BACE</name>
<comment type="subcellular location">
    <subcellularLocation>
        <location evidence="1 7">Cell outer membrane</location>
        <topology evidence="1 7">Multi-pass membrane protein</topology>
    </subcellularLocation>
</comment>
<feature type="domain" description="TonB-dependent receptor plug" evidence="8">
    <location>
        <begin position="118"/>
        <end position="212"/>
    </location>
</feature>
<dbReference type="GO" id="GO:0009279">
    <property type="term" value="C:cell outer membrane"/>
    <property type="evidence" value="ECO:0007669"/>
    <property type="project" value="UniProtKB-SubCell"/>
</dbReference>
<dbReference type="InterPro" id="IPR037066">
    <property type="entry name" value="Plug_dom_sf"/>
</dbReference>
<proteinExistence type="inferred from homology"/>
<evidence type="ECO:0000256" key="1">
    <source>
        <dbReference type="ARBA" id="ARBA00004571"/>
    </source>
</evidence>
<dbReference type="NCBIfam" id="TIGR04057">
    <property type="entry name" value="SusC_RagA_signa"/>
    <property type="match status" value="1"/>
</dbReference>
<keyword evidence="10" id="KW-1185">Reference proteome</keyword>
<dbReference type="STRING" id="1297750.SAMN05444405_11286"/>
<organism evidence="9 10">
    <name type="scientific">Bacteroides luti</name>
    <dbReference type="NCBI Taxonomy" id="1297750"/>
    <lineage>
        <taxon>Bacteria</taxon>
        <taxon>Pseudomonadati</taxon>
        <taxon>Bacteroidota</taxon>
        <taxon>Bacteroidia</taxon>
        <taxon>Bacteroidales</taxon>
        <taxon>Bacteroidaceae</taxon>
        <taxon>Bacteroides</taxon>
    </lineage>
</organism>
<keyword evidence="5 7" id="KW-0472">Membrane</keyword>
<sequence length="1015" mass="111654">MKNFNFKKTLGTIIVLLMVPLWAFSQNFIVKGTVKDASGEALLGVNISQVGTANGTVSDVNGNFLLSVSPNAKLQFSFVGYIGQVIAIGEKRTLNVVLKEDNKTLEEVVVVGYGTQKKADLSSAIAVLPTKELNKVPGGLQAGLQSSVPGVQITNGRIKIRGVGSINNTDPLYVVDGMIGGAVPDEANIASIQVLKDAASCAIYGARGANGVIVITTKRGTSGEVKVDYDGFAGEKNLSHNIDMLNGQELAELVNEELWNAGKRNASDYLDAYKNPSTIGEGYNMFDALKRTGFYQKHNLSISGGSENANFRVNSLYSTDKPIFIKEDTKNYGMQFISDFTKGKFKFGETVSIKRSNHDWSDKNLLIALKWAPTLPLYDANSSTGFAGAGNGTDVANSLAQANLNWHKGETTSVNGNAWMTYEILPGLKYKFNMGVDMYRYMVQDYEAEYSIPYQNHTPDSYSMASYKTNRLLYENTLSYEKSIGKHSLNALFGVSSDETKSLSVSAGARAMPSEDILILGATQDDSSKSVDSSVGHESMFSMLGRINYSYDSKYLLTFNFRRDGSSKFSKTNRYGNFPSLSAAWRVSQEKFMEKLPFVNDFKLRASWGMLGNSNIDSYQYQSTLAFSNIWYYLNNTKNAGALATTPSNPNVKWESQYSTDFGFDLSLFDNQLSFIFDYYYKKTSDMLVAVPISYAAGYSDNKPTLNAGSIENKGLELAVSYKKTIGKFDYSVTGNISTVKNKVLSIGSNNEIMAGNGISKTAVGRSIGEFWGYVTNGLYRTQAELDADKKFAPKAGLGDVRFVDKDGNGVADQDYIGNPIPKFSYGLSADVSYRAGFGTFDMAMIWQGSEGNDIYNKTRYFGEGMYHYYNCFASTLNRYRAEELKFVNPISGVTTIYPKNTNTDMPRAVIGDPNQNMRNSKRYVEDGSYLRLKALTLGYTLPQSVTKKLNINNLRVYIGGKNLITLTKYSGFDPEVGDQDTGGTNLTRGVDGSSSWDPTFPNSREFFVGAQLSF</sequence>
<reference evidence="10" key="1">
    <citation type="submission" date="2016-11" db="EMBL/GenBank/DDBJ databases">
        <authorList>
            <person name="Varghese N."/>
            <person name="Submissions S."/>
        </authorList>
    </citation>
    <scope>NUCLEOTIDE SEQUENCE [LARGE SCALE GENOMIC DNA]</scope>
    <source>
        <strain evidence="10">DSM 26991</strain>
    </source>
</reference>
<dbReference type="InterPro" id="IPR023997">
    <property type="entry name" value="TonB-dep_OMP_SusC/RagA_CS"/>
</dbReference>
<evidence type="ECO:0000256" key="6">
    <source>
        <dbReference type="ARBA" id="ARBA00023237"/>
    </source>
</evidence>
<dbReference type="Gene3D" id="2.60.40.1120">
    <property type="entry name" value="Carboxypeptidase-like, regulatory domain"/>
    <property type="match status" value="1"/>
</dbReference>
<dbReference type="Proteomes" id="UP000184509">
    <property type="component" value="Unassembled WGS sequence"/>
</dbReference>
<dbReference type="InterPro" id="IPR008969">
    <property type="entry name" value="CarboxyPept-like_regulatory"/>
</dbReference>
<keyword evidence="4 7" id="KW-0812">Transmembrane</keyword>
<dbReference type="SUPFAM" id="SSF56935">
    <property type="entry name" value="Porins"/>
    <property type="match status" value="1"/>
</dbReference>
<dbReference type="Pfam" id="PF07715">
    <property type="entry name" value="Plug"/>
    <property type="match status" value="1"/>
</dbReference>
<dbReference type="AlphaFoldDB" id="A0A1M5DV64"/>
<evidence type="ECO:0000313" key="10">
    <source>
        <dbReference type="Proteomes" id="UP000184509"/>
    </source>
</evidence>
<evidence type="ECO:0000256" key="5">
    <source>
        <dbReference type="ARBA" id="ARBA00023136"/>
    </source>
</evidence>
<dbReference type="NCBIfam" id="TIGR04056">
    <property type="entry name" value="OMP_RagA_SusC"/>
    <property type="match status" value="1"/>
</dbReference>
<dbReference type="EMBL" id="FQTV01000012">
    <property type="protein sequence ID" value="SHF70816.1"/>
    <property type="molecule type" value="Genomic_DNA"/>
</dbReference>
<keyword evidence="2 7" id="KW-0813">Transport</keyword>
<keyword evidence="6 7" id="KW-0998">Cell outer membrane</keyword>
<evidence type="ECO:0000256" key="3">
    <source>
        <dbReference type="ARBA" id="ARBA00022452"/>
    </source>
</evidence>